<evidence type="ECO:0000313" key="2">
    <source>
        <dbReference type="EMBL" id="AYV57686.1"/>
    </source>
</evidence>
<reference evidence="2 3" key="1">
    <citation type="submission" date="2018-11" db="EMBL/GenBank/DDBJ databases">
        <title>Complete genome sequence of Leptospira kmetyi isolate LS 001/16 from soil sample associated with a leptospirosis patient in Kelantan.</title>
        <authorList>
            <person name="Muhammad Yusoff F."/>
            <person name="Muhammad Yusoff S."/>
            <person name="Ahmad M.N."/>
            <person name="Yusof N.Y."/>
            <person name="Aziah I."/>
        </authorList>
    </citation>
    <scope>NUCLEOTIDE SEQUENCE [LARGE SCALE GENOMIC DNA]</scope>
    <source>
        <strain evidence="2 3">LS 001/16</strain>
    </source>
</reference>
<feature type="signal peptide" evidence="1">
    <location>
        <begin position="1"/>
        <end position="25"/>
    </location>
</feature>
<gene>
    <name evidence="2" type="ORF">EFP84_18760</name>
</gene>
<organism evidence="2 3">
    <name type="scientific">Leptospira kmetyi</name>
    <dbReference type="NCBI Taxonomy" id="408139"/>
    <lineage>
        <taxon>Bacteria</taxon>
        <taxon>Pseudomonadati</taxon>
        <taxon>Spirochaetota</taxon>
        <taxon>Spirochaetia</taxon>
        <taxon>Leptospirales</taxon>
        <taxon>Leptospiraceae</taxon>
        <taxon>Leptospira</taxon>
    </lineage>
</organism>
<evidence type="ECO:0008006" key="4">
    <source>
        <dbReference type="Google" id="ProtNLM"/>
    </source>
</evidence>
<dbReference type="Proteomes" id="UP000276407">
    <property type="component" value="Chromosome 2"/>
</dbReference>
<feature type="chain" id="PRO_5042068341" description="SH3 domain-containing protein" evidence="1">
    <location>
        <begin position="26"/>
        <end position="258"/>
    </location>
</feature>
<evidence type="ECO:0000256" key="1">
    <source>
        <dbReference type="SAM" id="SignalP"/>
    </source>
</evidence>
<dbReference type="RefSeq" id="WP_123180410.1">
    <property type="nucleotide sequence ID" value="NZ_CP033615.1"/>
</dbReference>
<dbReference type="AlphaFoldDB" id="A0AAD0XSD1"/>
<protein>
    <recommendedName>
        <fullName evidence="4">SH3 domain-containing protein</fullName>
    </recommendedName>
</protein>
<accession>A0AAD0XSD1</accession>
<keyword evidence="1" id="KW-0732">Signal</keyword>
<name>A0AAD0XSD1_9LEPT</name>
<sequence>MLIKKTKIKILFHALILFSSVSLIAQEIANNLNQQLLAVDEWNNLNGDTIKFNKNGTLLFHEESEPVISGEVKYTVENNTLAFKFNNSSDSRLKGREYKCILKFKEHDYLPKQYIACEGKSKSVKTINFYNPNSINPPDYKYEIYGEKVVSTKRIVGTINSDVFFREKANINSKFYAFNQLSSEECMEDRLKDLKNESDISKQIKLPKGFAVEIIARTENMHNIEKWNNYWYFVSTSLGCYGRVTTTYGWVYGNFISF</sequence>
<dbReference type="EMBL" id="CP033615">
    <property type="protein sequence ID" value="AYV57686.1"/>
    <property type="molecule type" value="Genomic_DNA"/>
</dbReference>
<evidence type="ECO:0000313" key="3">
    <source>
        <dbReference type="Proteomes" id="UP000276407"/>
    </source>
</evidence>
<dbReference type="KEGG" id="lkm:EFP84_18760"/>
<proteinExistence type="predicted"/>